<gene>
    <name evidence="6" type="ORF">BVC80_1651g62</name>
</gene>
<comment type="similarity">
    <text evidence="1 3">Belongs to the EXO70 family.</text>
</comment>
<evidence type="ECO:0000256" key="3">
    <source>
        <dbReference type="RuleBase" id="RU365026"/>
    </source>
</evidence>
<keyword evidence="3" id="KW-0653">Protein transport</keyword>
<proteinExistence type="inferred from homology"/>
<feature type="region of interest" description="Disordered" evidence="4">
    <location>
        <begin position="12"/>
        <end position="32"/>
    </location>
</feature>
<dbReference type="STRING" id="56857.A0A200PZC8"/>
<dbReference type="EMBL" id="MVGT01003660">
    <property type="protein sequence ID" value="OVA03557.1"/>
    <property type="molecule type" value="Genomic_DNA"/>
</dbReference>
<evidence type="ECO:0000256" key="2">
    <source>
        <dbReference type="ARBA" id="ARBA00022448"/>
    </source>
</evidence>
<feature type="domain" description="Exocyst complex subunit Exo70 C-terminal" evidence="5">
    <location>
        <begin position="263"/>
        <end position="313"/>
    </location>
</feature>
<dbReference type="OMA" id="NTHHEAK"/>
<dbReference type="InterPro" id="IPR046364">
    <property type="entry name" value="Exo70_C"/>
</dbReference>
<dbReference type="InterPro" id="IPR016159">
    <property type="entry name" value="Cullin_repeat-like_dom_sf"/>
</dbReference>
<dbReference type="Pfam" id="PF20669">
    <property type="entry name" value="Exo70_N"/>
    <property type="match status" value="1"/>
</dbReference>
<evidence type="ECO:0000313" key="7">
    <source>
        <dbReference type="Proteomes" id="UP000195402"/>
    </source>
</evidence>
<feature type="compositionally biased region" description="Basic and acidic residues" evidence="4">
    <location>
        <begin position="162"/>
        <end position="171"/>
    </location>
</feature>
<dbReference type="PANTHER" id="PTHR12542:SF17">
    <property type="entry name" value="EXOCYST SUBUNIT EXO70 FAMILY PROTEIN"/>
    <property type="match status" value="1"/>
</dbReference>
<organism evidence="6 7">
    <name type="scientific">Macleaya cordata</name>
    <name type="common">Five-seeded plume-poppy</name>
    <name type="synonym">Bocconia cordata</name>
    <dbReference type="NCBI Taxonomy" id="56857"/>
    <lineage>
        <taxon>Eukaryota</taxon>
        <taxon>Viridiplantae</taxon>
        <taxon>Streptophyta</taxon>
        <taxon>Embryophyta</taxon>
        <taxon>Tracheophyta</taxon>
        <taxon>Spermatophyta</taxon>
        <taxon>Magnoliopsida</taxon>
        <taxon>Ranunculales</taxon>
        <taxon>Papaveraceae</taxon>
        <taxon>Papaveroideae</taxon>
        <taxon>Macleaya</taxon>
    </lineage>
</organism>
<reference evidence="6 7" key="1">
    <citation type="journal article" date="2017" name="Mol. Plant">
        <title>The Genome of Medicinal Plant Macleaya cordata Provides New Insights into Benzylisoquinoline Alkaloids Metabolism.</title>
        <authorList>
            <person name="Liu X."/>
            <person name="Liu Y."/>
            <person name="Huang P."/>
            <person name="Ma Y."/>
            <person name="Qing Z."/>
            <person name="Tang Q."/>
            <person name="Cao H."/>
            <person name="Cheng P."/>
            <person name="Zheng Y."/>
            <person name="Yuan Z."/>
            <person name="Zhou Y."/>
            <person name="Liu J."/>
            <person name="Tang Z."/>
            <person name="Zhuo Y."/>
            <person name="Zhang Y."/>
            <person name="Yu L."/>
            <person name="Huang J."/>
            <person name="Yang P."/>
            <person name="Peng Q."/>
            <person name="Zhang J."/>
            <person name="Jiang W."/>
            <person name="Zhang Z."/>
            <person name="Lin K."/>
            <person name="Ro D.K."/>
            <person name="Chen X."/>
            <person name="Xiong X."/>
            <person name="Shang Y."/>
            <person name="Huang S."/>
            <person name="Zeng J."/>
        </authorList>
    </citation>
    <scope>NUCLEOTIDE SEQUENCE [LARGE SCALE GENOMIC DNA]</scope>
    <source>
        <strain evidence="7">cv. BLH2017</strain>
        <tissue evidence="6">Root</tissue>
    </source>
</reference>
<dbReference type="InParanoid" id="A0A200PZC8"/>
<dbReference type="GO" id="GO:0005546">
    <property type="term" value="F:phosphatidylinositol-4,5-bisphosphate binding"/>
    <property type="evidence" value="ECO:0007669"/>
    <property type="project" value="InterPro"/>
</dbReference>
<evidence type="ECO:0000256" key="4">
    <source>
        <dbReference type="SAM" id="MobiDB-lite"/>
    </source>
</evidence>
<comment type="function">
    <text evidence="3">Component of the exocyst complex.</text>
</comment>
<dbReference type="Pfam" id="PF03081">
    <property type="entry name" value="Exo70_C"/>
    <property type="match status" value="1"/>
</dbReference>
<evidence type="ECO:0000259" key="5">
    <source>
        <dbReference type="Pfam" id="PF03081"/>
    </source>
</evidence>
<protein>
    <recommendedName>
        <fullName evidence="3">Exocyst subunit Exo70 family protein</fullName>
    </recommendedName>
</protein>
<keyword evidence="2 3" id="KW-0813">Transport</keyword>
<dbReference type="PANTHER" id="PTHR12542">
    <property type="entry name" value="EXOCYST COMPLEX PROTEIN EXO70"/>
    <property type="match status" value="1"/>
</dbReference>
<comment type="caution">
    <text evidence="6">The sequence shown here is derived from an EMBL/GenBank/DDBJ whole genome shotgun (WGS) entry which is preliminary data.</text>
</comment>
<evidence type="ECO:0000256" key="1">
    <source>
        <dbReference type="ARBA" id="ARBA00006756"/>
    </source>
</evidence>
<evidence type="ECO:0000313" key="6">
    <source>
        <dbReference type="EMBL" id="OVA03557.1"/>
    </source>
</evidence>
<dbReference type="SUPFAM" id="SSF74788">
    <property type="entry name" value="Cullin repeat-like"/>
    <property type="match status" value="1"/>
</dbReference>
<dbReference type="OrthoDB" id="1626401at2759"/>
<sequence length="328" mass="37367">MKTTKGIRNIFFSSSPDHHHHHHSKTTSSSSSVYSVSWSPCPSPPRPSTPLHTFSESMMEENIELAEAMITKWNPDTCSGFAKISSLFHDDRKEAKDFLKCVKDLQRAMRFFISQNSNSVLLIRAQHLMQIAMKRLEKEFYHILSDNRDHLDPESISGRSSHASEKSRDSTSDYEDDVESEDEIQTAGDSISEVEEVSTIAMNDLKLIAECMISSGYGKECVKIYKIIRKSIVDEGLYRLGVEQLSASQINKMDWEVLDIKIRNWLYAVKVAVKTLFSGERILCDYVFTSESSKESCFKEISKEAAIHLFQFRRDLTYGTSFPAISCL</sequence>
<dbReference type="GO" id="GO:0006887">
    <property type="term" value="P:exocytosis"/>
    <property type="evidence" value="ECO:0007669"/>
    <property type="project" value="UniProtKB-KW"/>
</dbReference>
<keyword evidence="7" id="KW-1185">Reference proteome</keyword>
<dbReference type="AlphaFoldDB" id="A0A200PZC8"/>
<dbReference type="GO" id="GO:0000145">
    <property type="term" value="C:exocyst"/>
    <property type="evidence" value="ECO:0007669"/>
    <property type="project" value="InterPro"/>
</dbReference>
<name>A0A200PZC8_MACCD</name>
<feature type="compositionally biased region" description="Acidic residues" evidence="4">
    <location>
        <begin position="172"/>
        <end position="184"/>
    </location>
</feature>
<accession>A0A200PZC8</accession>
<keyword evidence="3" id="KW-0268">Exocytosis</keyword>
<dbReference type="InterPro" id="IPR004140">
    <property type="entry name" value="Exo70"/>
</dbReference>
<feature type="region of interest" description="Disordered" evidence="4">
    <location>
        <begin position="152"/>
        <end position="190"/>
    </location>
</feature>
<dbReference type="Proteomes" id="UP000195402">
    <property type="component" value="Unassembled WGS sequence"/>
</dbReference>
<dbReference type="Gene3D" id="1.20.1280.170">
    <property type="entry name" value="Exocyst complex component Exo70"/>
    <property type="match status" value="1"/>
</dbReference>
<dbReference type="GO" id="GO:0015031">
    <property type="term" value="P:protein transport"/>
    <property type="evidence" value="ECO:0007669"/>
    <property type="project" value="UniProtKB-KW"/>
</dbReference>